<dbReference type="InterPro" id="IPR012678">
    <property type="entry name" value="Ribosomal_uL23/eL15/eS24_sf"/>
</dbReference>
<dbReference type="GO" id="GO:0005840">
    <property type="term" value="C:ribosome"/>
    <property type="evidence" value="ECO:0007669"/>
    <property type="project" value="UniProtKB-KW"/>
</dbReference>
<keyword evidence="4" id="KW-0699">rRNA-binding</keyword>
<dbReference type="Pfam" id="PF00276">
    <property type="entry name" value="Ribosomal_L23"/>
    <property type="match status" value="1"/>
</dbReference>
<dbReference type="NCBIfam" id="NF004363">
    <property type="entry name" value="PRK05738.2-4"/>
    <property type="match status" value="1"/>
</dbReference>
<evidence type="ECO:0000256" key="3">
    <source>
        <dbReference type="ARBA" id="ARBA00023274"/>
    </source>
</evidence>
<sequence length="85" mass="9517">MKRAHITEKSNSAGERGTYTFVVASQANKSEVKRAVEAKYGVLVRRVNVLSMPGKVRRRGRQVGWKSGFKKAVVVLQEGERIDTQ</sequence>
<evidence type="ECO:0000313" key="6">
    <source>
        <dbReference type="Proteomes" id="UP000178574"/>
    </source>
</evidence>
<dbReference type="GO" id="GO:1990904">
    <property type="term" value="C:ribonucleoprotein complex"/>
    <property type="evidence" value="ECO:0007669"/>
    <property type="project" value="UniProtKB-KW"/>
</dbReference>
<evidence type="ECO:0000256" key="2">
    <source>
        <dbReference type="ARBA" id="ARBA00022980"/>
    </source>
</evidence>
<comment type="function">
    <text evidence="4">One of the early assembly proteins it binds 23S rRNA. One of the proteins that surrounds the polypeptide exit tunnel on the outside of the ribosome. Forms the main docking site for trigger factor binding to the ribosome.</text>
</comment>
<dbReference type="GO" id="GO:0006412">
    <property type="term" value="P:translation"/>
    <property type="evidence" value="ECO:0007669"/>
    <property type="project" value="UniProtKB-UniRule"/>
</dbReference>
<protein>
    <recommendedName>
        <fullName evidence="4">Large ribosomal subunit protein uL23</fullName>
    </recommendedName>
</protein>
<gene>
    <name evidence="4" type="primary">rplW</name>
    <name evidence="5" type="ORF">A2847_01060</name>
</gene>
<dbReference type="Gene3D" id="3.30.70.330">
    <property type="match status" value="1"/>
</dbReference>
<dbReference type="EMBL" id="MHQD01000031">
    <property type="protein sequence ID" value="OGZ95558.1"/>
    <property type="molecule type" value="Genomic_DNA"/>
</dbReference>
<accession>A0A1G2KAW7</accession>
<keyword evidence="3 4" id="KW-0687">Ribonucleoprotein</keyword>
<dbReference type="InterPro" id="IPR013025">
    <property type="entry name" value="Ribosomal_uL23-like"/>
</dbReference>
<comment type="similarity">
    <text evidence="1 4">Belongs to the universal ribosomal protein uL23 family.</text>
</comment>
<organism evidence="5 6">
    <name type="scientific">Candidatus Sungbacteria bacterium RIFCSPHIGHO2_01_FULL_50_25</name>
    <dbReference type="NCBI Taxonomy" id="1802265"/>
    <lineage>
        <taxon>Bacteria</taxon>
        <taxon>Candidatus Sungiibacteriota</taxon>
    </lineage>
</organism>
<dbReference type="SUPFAM" id="SSF54189">
    <property type="entry name" value="Ribosomal proteins S24e, L23 and L15e"/>
    <property type="match status" value="1"/>
</dbReference>
<dbReference type="GO" id="GO:0019843">
    <property type="term" value="F:rRNA binding"/>
    <property type="evidence" value="ECO:0007669"/>
    <property type="project" value="UniProtKB-UniRule"/>
</dbReference>
<dbReference type="GO" id="GO:0003735">
    <property type="term" value="F:structural constituent of ribosome"/>
    <property type="evidence" value="ECO:0007669"/>
    <property type="project" value="InterPro"/>
</dbReference>
<evidence type="ECO:0000256" key="1">
    <source>
        <dbReference type="ARBA" id="ARBA00006700"/>
    </source>
</evidence>
<dbReference type="InterPro" id="IPR012677">
    <property type="entry name" value="Nucleotide-bd_a/b_plait_sf"/>
</dbReference>
<dbReference type="Proteomes" id="UP000178574">
    <property type="component" value="Unassembled WGS sequence"/>
</dbReference>
<keyword evidence="4" id="KW-0694">RNA-binding</keyword>
<dbReference type="HAMAP" id="MF_01369_B">
    <property type="entry name" value="Ribosomal_uL23_B"/>
    <property type="match status" value="1"/>
</dbReference>
<evidence type="ECO:0000313" key="5">
    <source>
        <dbReference type="EMBL" id="OGZ95558.1"/>
    </source>
</evidence>
<reference evidence="5 6" key="1">
    <citation type="journal article" date="2016" name="Nat. Commun.">
        <title>Thousands of microbial genomes shed light on interconnected biogeochemical processes in an aquifer system.</title>
        <authorList>
            <person name="Anantharaman K."/>
            <person name="Brown C.T."/>
            <person name="Hug L.A."/>
            <person name="Sharon I."/>
            <person name="Castelle C.J."/>
            <person name="Probst A.J."/>
            <person name="Thomas B.C."/>
            <person name="Singh A."/>
            <person name="Wilkins M.J."/>
            <person name="Karaoz U."/>
            <person name="Brodie E.L."/>
            <person name="Williams K.H."/>
            <person name="Hubbard S.S."/>
            <person name="Banfield J.F."/>
        </authorList>
    </citation>
    <scope>NUCLEOTIDE SEQUENCE [LARGE SCALE GENOMIC DNA]</scope>
</reference>
<evidence type="ECO:0000256" key="4">
    <source>
        <dbReference type="HAMAP-Rule" id="MF_01369"/>
    </source>
</evidence>
<comment type="caution">
    <text evidence="5">The sequence shown here is derived from an EMBL/GenBank/DDBJ whole genome shotgun (WGS) entry which is preliminary data.</text>
</comment>
<name>A0A1G2KAW7_9BACT</name>
<proteinExistence type="inferred from homology"/>
<keyword evidence="2 4" id="KW-0689">Ribosomal protein</keyword>
<comment type="subunit">
    <text evidence="4">Part of the 50S ribosomal subunit. Contacts protein L29, and trigger factor when it is bound to the ribosome.</text>
</comment>
<dbReference type="AlphaFoldDB" id="A0A1G2KAW7"/>